<feature type="domain" description="DUF6950" evidence="1">
    <location>
        <begin position="9"/>
        <end position="137"/>
    </location>
</feature>
<comment type="caution">
    <text evidence="2">The sequence shown here is derived from an EMBL/GenBank/DDBJ whole genome shotgun (WGS) entry which is preliminary data.</text>
</comment>
<dbReference type="RefSeq" id="WP_160986035.1">
    <property type="nucleotide sequence ID" value="NZ_WVTD01000007.1"/>
</dbReference>
<keyword evidence="3" id="KW-1185">Reference proteome</keyword>
<dbReference type="AlphaFoldDB" id="A0A7X4GII5"/>
<dbReference type="Proteomes" id="UP000465810">
    <property type="component" value="Unassembled WGS sequence"/>
</dbReference>
<organism evidence="2 3">
    <name type="scientific">Novosphingobium silvae</name>
    <dbReference type="NCBI Taxonomy" id="2692619"/>
    <lineage>
        <taxon>Bacteria</taxon>
        <taxon>Pseudomonadati</taxon>
        <taxon>Pseudomonadota</taxon>
        <taxon>Alphaproteobacteria</taxon>
        <taxon>Sphingomonadales</taxon>
        <taxon>Sphingomonadaceae</taxon>
        <taxon>Novosphingobium</taxon>
    </lineage>
</organism>
<dbReference type="EMBL" id="WVTD01000007">
    <property type="protein sequence ID" value="MYL98402.1"/>
    <property type="molecule type" value="Genomic_DNA"/>
</dbReference>
<evidence type="ECO:0000313" key="2">
    <source>
        <dbReference type="EMBL" id="MYL98402.1"/>
    </source>
</evidence>
<evidence type="ECO:0000313" key="3">
    <source>
        <dbReference type="Proteomes" id="UP000465810"/>
    </source>
</evidence>
<dbReference type="InterPro" id="IPR053802">
    <property type="entry name" value="DUF6950"/>
</dbReference>
<protein>
    <recommendedName>
        <fullName evidence="1">DUF6950 domain-containing protein</fullName>
    </recommendedName>
</protein>
<gene>
    <name evidence="2" type="ORF">GR702_11570</name>
</gene>
<evidence type="ECO:0000259" key="1">
    <source>
        <dbReference type="Pfam" id="PF22262"/>
    </source>
</evidence>
<proteinExistence type="predicted"/>
<name>A0A7X4GII5_9SPHN</name>
<sequence length="138" mass="15082">MLERVQKTQLTIDEFFGQPFNWGTADCGILAGRHLENMGFETRLSEARNYSTEIGARRAMTALGCSSMEDFIDAYGFERIPPAMALPGDVVGFPGGEDGKEWTALGVMIDPGEHLIGFANGEVMRGPAHVCTVAWRVI</sequence>
<reference evidence="2 3" key="1">
    <citation type="submission" date="2019-12" db="EMBL/GenBank/DDBJ databases">
        <authorList>
            <person name="Feng G."/>
            <person name="Zhu H."/>
        </authorList>
    </citation>
    <scope>NUCLEOTIDE SEQUENCE [LARGE SCALE GENOMIC DNA]</scope>
    <source>
        <strain evidence="2 3">FGD1</strain>
    </source>
</reference>
<accession>A0A7X4GII5</accession>
<dbReference type="Pfam" id="PF22262">
    <property type="entry name" value="DUF6950"/>
    <property type="match status" value="1"/>
</dbReference>